<evidence type="ECO:0000313" key="3">
    <source>
        <dbReference type="Proteomes" id="UP000322667"/>
    </source>
</evidence>
<protein>
    <submittedName>
        <fullName evidence="2">Uncharacterized protein</fullName>
    </submittedName>
</protein>
<proteinExistence type="predicted"/>
<dbReference type="EMBL" id="CM017613">
    <property type="protein sequence ID" value="TYI32226.1"/>
    <property type="molecule type" value="Genomic_DNA"/>
</dbReference>
<dbReference type="Proteomes" id="UP000322667">
    <property type="component" value="Chromosome A04"/>
</dbReference>
<keyword evidence="3" id="KW-1185">Reference proteome</keyword>
<accession>A0A5D2QUV8</accession>
<organism evidence="2 3">
    <name type="scientific">Gossypium tomentosum</name>
    <name type="common">Hawaiian cotton</name>
    <name type="synonym">Gossypium sandvicense</name>
    <dbReference type="NCBI Taxonomy" id="34277"/>
    <lineage>
        <taxon>Eukaryota</taxon>
        <taxon>Viridiplantae</taxon>
        <taxon>Streptophyta</taxon>
        <taxon>Embryophyta</taxon>
        <taxon>Tracheophyta</taxon>
        <taxon>Spermatophyta</taxon>
        <taxon>Magnoliopsida</taxon>
        <taxon>eudicotyledons</taxon>
        <taxon>Gunneridae</taxon>
        <taxon>Pentapetalae</taxon>
        <taxon>rosids</taxon>
        <taxon>malvids</taxon>
        <taxon>Malvales</taxon>
        <taxon>Malvaceae</taxon>
        <taxon>Malvoideae</taxon>
        <taxon>Gossypium</taxon>
    </lineage>
</organism>
<evidence type="ECO:0000256" key="1">
    <source>
        <dbReference type="SAM" id="MobiDB-lite"/>
    </source>
</evidence>
<gene>
    <name evidence="2" type="ORF">ES332_A04G044800v1</name>
</gene>
<name>A0A5D2QUV8_GOSTO</name>
<sequence length="81" mass="8833">MLLFLSGQPQNSTRRATAHHHRRRRCRRPSHAVARSSKGAKGGGCDGVVLQWAGGWWPVEWLGAEGKWGAENGARVSGSWG</sequence>
<feature type="compositionally biased region" description="Basic residues" evidence="1">
    <location>
        <begin position="16"/>
        <end position="30"/>
    </location>
</feature>
<dbReference type="AlphaFoldDB" id="A0A5D2QUV8"/>
<feature type="region of interest" description="Disordered" evidence="1">
    <location>
        <begin position="1"/>
        <end position="42"/>
    </location>
</feature>
<evidence type="ECO:0000313" key="2">
    <source>
        <dbReference type="EMBL" id="TYI32226.1"/>
    </source>
</evidence>
<reference evidence="2 3" key="1">
    <citation type="submission" date="2019-07" db="EMBL/GenBank/DDBJ databases">
        <title>WGS assembly of Gossypium tomentosum.</title>
        <authorList>
            <person name="Chen Z.J."/>
            <person name="Sreedasyam A."/>
            <person name="Ando A."/>
            <person name="Song Q."/>
            <person name="De L."/>
            <person name="Hulse-Kemp A."/>
            <person name="Ding M."/>
            <person name="Ye W."/>
            <person name="Kirkbride R."/>
            <person name="Jenkins J."/>
            <person name="Plott C."/>
            <person name="Lovell J."/>
            <person name="Lin Y.-M."/>
            <person name="Vaughn R."/>
            <person name="Liu B."/>
            <person name="Li W."/>
            <person name="Simpson S."/>
            <person name="Scheffler B."/>
            <person name="Saski C."/>
            <person name="Grover C."/>
            <person name="Hu G."/>
            <person name="Conover J."/>
            <person name="Carlson J."/>
            <person name="Shu S."/>
            <person name="Boston L."/>
            <person name="Williams M."/>
            <person name="Peterson D."/>
            <person name="Mcgee K."/>
            <person name="Jones D."/>
            <person name="Wendel J."/>
            <person name="Stelly D."/>
            <person name="Grimwood J."/>
            <person name="Schmutz J."/>
        </authorList>
    </citation>
    <scope>NUCLEOTIDE SEQUENCE [LARGE SCALE GENOMIC DNA]</scope>
    <source>
        <strain evidence="2">7179.01</strain>
    </source>
</reference>